<dbReference type="EMBL" id="JACHGJ010000005">
    <property type="protein sequence ID" value="MBB6481211.1"/>
    <property type="molecule type" value="Genomic_DNA"/>
</dbReference>
<dbReference type="GO" id="GO:0003700">
    <property type="term" value="F:DNA-binding transcription factor activity"/>
    <property type="evidence" value="ECO:0007669"/>
    <property type="project" value="TreeGrafter"/>
</dbReference>
<proteinExistence type="predicted"/>
<dbReference type="AlphaFoldDB" id="A0A841RCU1"/>
<dbReference type="Pfam" id="PF00440">
    <property type="entry name" value="TetR_N"/>
    <property type="match status" value="1"/>
</dbReference>
<name>A0A841RCU1_9SPIO</name>
<dbReference type="InterPro" id="IPR036271">
    <property type="entry name" value="Tet_transcr_reg_TetR-rel_C_sf"/>
</dbReference>
<evidence type="ECO:0000256" key="2">
    <source>
        <dbReference type="ARBA" id="ARBA00023125"/>
    </source>
</evidence>
<gene>
    <name evidence="6" type="ORF">HNR50_002884</name>
</gene>
<evidence type="ECO:0000256" key="1">
    <source>
        <dbReference type="ARBA" id="ARBA00023015"/>
    </source>
</evidence>
<dbReference type="GO" id="GO:0000976">
    <property type="term" value="F:transcription cis-regulatory region binding"/>
    <property type="evidence" value="ECO:0007669"/>
    <property type="project" value="TreeGrafter"/>
</dbReference>
<feature type="DNA-binding region" description="H-T-H motif" evidence="4">
    <location>
        <begin position="28"/>
        <end position="47"/>
    </location>
</feature>
<keyword evidence="7" id="KW-1185">Reference proteome</keyword>
<dbReference type="Gene3D" id="1.10.10.60">
    <property type="entry name" value="Homeodomain-like"/>
    <property type="match status" value="1"/>
</dbReference>
<keyword evidence="2 4" id="KW-0238">DNA-binding</keyword>
<protein>
    <submittedName>
        <fullName evidence="6">AcrR family transcriptional regulator</fullName>
    </submittedName>
</protein>
<keyword evidence="3" id="KW-0804">Transcription</keyword>
<dbReference type="Gene3D" id="1.10.357.10">
    <property type="entry name" value="Tetracycline Repressor, domain 2"/>
    <property type="match status" value="1"/>
</dbReference>
<dbReference type="PRINTS" id="PR00455">
    <property type="entry name" value="HTHTETR"/>
</dbReference>
<keyword evidence="1" id="KW-0805">Transcription regulation</keyword>
<dbReference type="InterPro" id="IPR009057">
    <property type="entry name" value="Homeodomain-like_sf"/>
</dbReference>
<evidence type="ECO:0000259" key="5">
    <source>
        <dbReference type="PROSITE" id="PS50977"/>
    </source>
</evidence>
<dbReference type="InterPro" id="IPR050109">
    <property type="entry name" value="HTH-type_TetR-like_transc_reg"/>
</dbReference>
<comment type="caution">
    <text evidence="6">The sequence shown here is derived from an EMBL/GenBank/DDBJ whole genome shotgun (WGS) entry which is preliminary data.</text>
</comment>
<dbReference type="Proteomes" id="UP000587760">
    <property type="component" value="Unassembled WGS sequence"/>
</dbReference>
<evidence type="ECO:0000313" key="7">
    <source>
        <dbReference type="Proteomes" id="UP000587760"/>
    </source>
</evidence>
<accession>A0A841RCU1</accession>
<evidence type="ECO:0000256" key="3">
    <source>
        <dbReference type="ARBA" id="ARBA00023163"/>
    </source>
</evidence>
<feature type="domain" description="HTH tetR-type" evidence="5">
    <location>
        <begin position="5"/>
        <end position="65"/>
    </location>
</feature>
<dbReference type="SUPFAM" id="SSF46689">
    <property type="entry name" value="Homeodomain-like"/>
    <property type="match status" value="1"/>
</dbReference>
<evidence type="ECO:0000256" key="4">
    <source>
        <dbReference type="PROSITE-ProRule" id="PRU00335"/>
    </source>
</evidence>
<reference evidence="6 7" key="1">
    <citation type="submission" date="2020-08" db="EMBL/GenBank/DDBJ databases">
        <title>Genomic Encyclopedia of Type Strains, Phase IV (KMG-IV): sequencing the most valuable type-strain genomes for metagenomic binning, comparative biology and taxonomic classification.</title>
        <authorList>
            <person name="Goeker M."/>
        </authorList>
    </citation>
    <scope>NUCLEOTIDE SEQUENCE [LARGE SCALE GENOMIC DNA]</scope>
    <source>
        <strain evidence="6 7">DSM 2461</strain>
    </source>
</reference>
<dbReference type="RefSeq" id="WP_184747451.1">
    <property type="nucleotide sequence ID" value="NZ_JACHGJ010000005.1"/>
</dbReference>
<dbReference type="PANTHER" id="PTHR30055">
    <property type="entry name" value="HTH-TYPE TRANSCRIPTIONAL REGULATOR RUTR"/>
    <property type="match status" value="1"/>
</dbReference>
<evidence type="ECO:0000313" key="6">
    <source>
        <dbReference type="EMBL" id="MBB6481211.1"/>
    </source>
</evidence>
<sequence>MEKKEKTRETILSKAREIFLKKGLFDVIMDDIAEEAGLTRRTLYRYFATKEDLAFETTIGLIDEWNSYQKEVASGLQGSGLDRLETFLGKLIEYMSDRLDVMRYLGEFDFYFKGEKESVASEEERERFEGVILESDDLLREMLERGIGDKSIRDQIDIPLTIATISNVLWSFAQRVAARDSRIIRETGYRGVELIAHQVSLYIDALKENR</sequence>
<dbReference type="SUPFAM" id="SSF48498">
    <property type="entry name" value="Tetracyclin repressor-like, C-terminal domain"/>
    <property type="match status" value="1"/>
</dbReference>
<dbReference type="InterPro" id="IPR001647">
    <property type="entry name" value="HTH_TetR"/>
</dbReference>
<dbReference type="PROSITE" id="PS50977">
    <property type="entry name" value="HTH_TETR_2"/>
    <property type="match status" value="1"/>
</dbReference>
<organism evidence="6 7">
    <name type="scientific">Spirochaeta isovalerica</name>
    <dbReference type="NCBI Taxonomy" id="150"/>
    <lineage>
        <taxon>Bacteria</taxon>
        <taxon>Pseudomonadati</taxon>
        <taxon>Spirochaetota</taxon>
        <taxon>Spirochaetia</taxon>
        <taxon>Spirochaetales</taxon>
        <taxon>Spirochaetaceae</taxon>
        <taxon>Spirochaeta</taxon>
    </lineage>
</organism>
<dbReference type="PANTHER" id="PTHR30055:SF234">
    <property type="entry name" value="HTH-TYPE TRANSCRIPTIONAL REGULATOR BETI"/>
    <property type="match status" value="1"/>
</dbReference>